<feature type="domain" description="FATC" evidence="3">
    <location>
        <begin position="277"/>
        <end position="317"/>
    </location>
</feature>
<dbReference type="GO" id="GO:0031932">
    <property type="term" value="C:TORC2 complex"/>
    <property type="evidence" value="ECO:0007669"/>
    <property type="project" value="TreeGrafter"/>
</dbReference>
<dbReference type="Pfam" id="PF02260">
    <property type="entry name" value="FATC"/>
    <property type="match status" value="1"/>
</dbReference>
<reference evidence="4 5" key="1">
    <citation type="journal article" date="2019" name="PLoS Pathog.">
        <title>Genome sequence of the bovine parasite Schistosoma bovis Tanzania.</title>
        <authorList>
            <person name="Oey H."/>
            <person name="Zakrzewski M."/>
            <person name="Gobert G."/>
            <person name="Gravermann K."/>
            <person name="Stoye J."/>
            <person name="Jones M."/>
            <person name="Mcmanus D."/>
            <person name="Krause L."/>
        </authorList>
    </citation>
    <scope>NUCLEOTIDE SEQUENCE [LARGE SCALE GENOMIC DNA]</scope>
    <source>
        <strain evidence="4 5">TAN1997</strain>
    </source>
</reference>
<dbReference type="InterPro" id="IPR000403">
    <property type="entry name" value="PI3/4_kinase_cat_dom"/>
</dbReference>
<dbReference type="GO" id="GO:0005634">
    <property type="term" value="C:nucleus"/>
    <property type="evidence" value="ECO:0007669"/>
    <property type="project" value="TreeGrafter"/>
</dbReference>
<dbReference type="GO" id="GO:0005737">
    <property type="term" value="C:cytoplasm"/>
    <property type="evidence" value="ECO:0007669"/>
    <property type="project" value="TreeGrafter"/>
</dbReference>
<dbReference type="PANTHER" id="PTHR11139:SF9">
    <property type="entry name" value="SERINE_THREONINE-PROTEIN KINASE MTOR"/>
    <property type="match status" value="1"/>
</dbReference>
<dbReference type="PANTHER" id="PTHR11139">
    <property type="entry name" value="ATAXIA TELANGIECTASIA MUTATED ATM -RELATED"/>
    <property type="match status" value="1"/>
</dbReference>
<organism evidence="4 5">
    <name type="scientific">Schistosoma bovis</name>
    <name type="common">Blood fluke</name>
    <dbReference type="NCBI Taxonomy" id="6184"/>
    <lineage>
        <taxon>Eukaryota</taxon>
        <taxon>Metazoa</taxon>
        <taxon>Spiralia</taxon>
        <taxon>Lophotrochozoa</taxon>
        <taxon>Platyhelminthes</taxon>
        <taxon>Trematoda</taxon>
        <taxon>Digenea</taxon>
        <taxon>Strigeidida</taxon>
        <taxon>Schistosomatoidea</taxon>
        <taxon>Schistosomatidae</taxon>
        <taxon>Schistosoma</taxon>
    </lineage>
</organism>
<dbReference type="InterPro" id="IPR050517">
    <property type="entry name" value="DDR_Repair_Kinase"/>
</dbReference>
<proteinExistence type="predicted"/>
<dbReference type="STRING" id="6184.A0A430QPC1"/>
<dbReference type="PROSITE" id="PS50290">
    <property type="entry name" value="PI3_4_KINASE_3"/>
    <property type="match status" value="1"/>
</dbReference>
<feature type="region of interest" description="Disordered" evidence="1">
    <location>
        <begin position="95"/>
        <end position="161"/>
    </location>
</feature>
<dbReference type="InterPro" id="IPR011009">
    <property type="entry name" value="Kinase-like_dom_sf"/>
</dbReference>
<name>A0A430QPC1_SCHBO</name>
<dbReference type="Gene3D" id="1.10.1070.11">
    <property type="entry name" value="Phosphatidylinositol 3-/4-kinase, catalytic domain"/>
    <property type="match status" value="1"/>
</dbReference>
<dbReference type="InterPro" id="IPR003152">
    <property type="entry name" value="FATC_dom"/>
</dbReference>
<dbReference type="InterPro" id="IPR036940">
    <property type="entry name" value="PI3/4_kinase_cat_sf"/>
</dbReference>
<dbReference type="PROSITE" id="PS51190">
    <property type="entry name" value="FATC"/>
    <property type="match status" value="1"/>
</dbReference>
<gene>
    <name evidence="4" type="ORF">DC041_0003222</name>
</gene>
<dbReference type="Pfam" id="PF00454">
    <property type="entry name" value="PI3_PI4_kinase"/>
    <property type="match status" value="1"/>
</dbReference>
<dbReference type="GO" id="GO:0016242">
    <property type="term" value="P:negative regulation of macroautophagy"/>
    <property type="evidence" value="ECO:0007669"/>
    <property type="project" value="TreeGrafter"/>
</dbReference>
<evidence type="ECO:0000313" key="5">
    <source>
        <dbReference type="Proteomes" id="UP000290809"/>
    </source>
</evidence>
<evidence type="ECO:0000259" key="2">
    <source>
        <dbReference type="PROSITE" id="PS50290"/>
    </source>
</evidence>
<evidence type="ECO:0000256" key="1">
    <source>
        <dbReference type="SAM" id="MobiDB-lite"/>
    </source>
</evidence>
<dbReference type="SMART" id="SM01343">
    <property type="entry name" value="FATC"/>
    <property type="match status" value="1"/>
</dbReference>
<feature type="compositionally biased region" description="Polar residues" evidence="1">
    <location>
        <begin position="134"/>
        <end position="147"/>
    </location>
</feature>
<feature type="domain" description="PI3K/PI4K catalytic" evidence="2">
    <location>
        <begin position="1"/>
        <end position="92"/>
    </location>
</feature>
<evidence type="ECO:0000259" key="3">
    <source>
        <dbReference type="PROSITE" id="PS51190"/>
    </source>
</evidence>
<dbReference type="SUPFAM" id="SSF56112">
    <property type="entry name" value="Protein kinase-like (PK-like)"/>
    <property type="match status" value="1"/>
</dbReference>
<accession>A0A430QPC1</accession>
<sequence>MIISAMEVTGIDGVYRHTCEMVMSLLRSNRESLLAVLEAFIHDPLLQWVLHENRKDFNHLENKLDDGGGGGGGGVAPAIGTNCLTNANTNVTGGGVHGVTTGNNQSVQLKPGARNSDYPHRQVYAHQQHHAVQNTLRRPTDKSNNLTSGQQNSQGHYQQQNLNRRANSPNKVFTNPNHPDSASLRDPQKVNQWRHHLCNGPWFGCYETAKRLRKQMESGHIVVERHGLQGFIFSAKPPSTEDSCIDSESQPVTLGNVRARSVMERIRQKLTGTERDQMMSVSAQVDFLIREATSNQNLCQMYIGCIGDTIKVFYPSLSDCIVHQLE</sequence>
<dbReference type="GO" id="GO:0004674">
    <property type="term" value="F:protein serine/threonine kinase activity"/>
    <property type="evidence" value="ECO:0007669"/>
    <property type="project" value="TreeGrafter"/>
</dbReference>
<feature type="compositionally biased region" description="Low complexity" evidence="1">
    <location>
        <begin position="121"/>
        <end position="133"/>
    </location>
</feature>
<dbReference type="GO" id="GO:0031931">
    <property type="term" value="C:TORC1 complex"/>
    <property type="evidence" value="ECO:0007669"/>
    <property type="project" value="TreeGrafter"/>
</dbReference>
<dbReference type="GO" id="GO:0031929">
    <property type="term" value="P:TOR signaling"/>
    <property type="evidence" value="ECO:0007669"/>
    <property type="project" value="TreeGrafter"/>
</dbReference>
<keyword evidence="5" id="KW-1185">Reference proteome</keyword>
<dbReference type="EMBL" id="QMKO01001500">
    <property type="protein sequence ID" value="RTG89487.1"/>
    <property type="molecule type" value="Genomic_DNA"/>
</dbReference>
<dbReference type="AlphaFoldDB" id="A0A430QPC1"/>
<feature type="compositionally biased region" description="Low complexity" evidence="1">
    <location>
        <begin position="148"/>
        <end position="161"/>
    </location>
</feature>
<evidence type="ECO:0000313" key="4">
    <source>
        <dbReference type="EMBL" id="RTG89487.1"/>
    </source>
</evidence>
<comment type="caution">
    <text evidence="4">The sequence shown here is derived from an EMBL/GenBank/DDBJ whole genome shotgun (WGS) entry which is preliminary data.</text>
</comment>
<dbReference type="Proteomes" id="UP000290809">
    <property type="component" value="Unassembled WGS sequence"/>
</dbReference>
<protein>
    <submittedName>
        <fullName evidence="4">Uncharacterized protein</fullName>
    </submittedName>
</protein>